<dbReference type="GO" id="GO:0005886">
    <property type="term" value="C:plasma membrane"/>
    <property type="evidence" value="ECO:0007669"/>
    <property type="project" value="UniProtKB-SubCell"/>
</dbReference>
<dbReference type="CDD" id="cd18552">
    <property type="entry name" value="ABC_6TM_MsbA_like"/>
    <property type="match status" value="1"/>
</dbReference>
<dbReference type="InterPro" id="IPR027417">
    <property type="entry name" value="P-loop_NTPase"/>
</dbReference>
<dbReference type="InterPro" id="IPR011527">
    <property type="entry name" value="ABC1_TM_dom"/>
</dbReference>
<keyword evidence="5 7" id="KW-1133">Transmembrane helix</keyword>
<dbReference type="SMART" id="SM00382">
    <property type="entry name" value="AAA"/>
    <property type="match status" value="1"/>
</dbReference>
<feature type="transmembrane region" description="Helical" evidence="7">
    <location>
        <begin position="60"/>
        <end position="79"/>
    </location>
</feature>
<comment type="subcellular location">
    <subcellularLocation>
        <location evidence="1">Cell membrane</location>
        <topology evidence="1">Multi-pass membrane protein</topology>
    </subcellularLocation>
</comment>
<dbReference type="GO" id="GO:0005524">
    <property type="term" value="F:ATP binding"/>
    <property type="evidence" value="ECO:0007669"/>
    <property type="project" value="UniProtKB-KW"/>
</dbReference>
<feature type="transmembrane region" description="Helical" evidence="7">
    <location>
        <begin position="282"/>
        <end position="303"/>
    </location>
</feature>
<reference evidence="10" key="2">
    <citation type="journal article" date="2024" name="Antonie Van Leeuwenhoek">
        <title>Roseihalotalea indica gen. nov., sp. nov., a halophilic Bacteroidetes from mesopelagic Southwest Indian Ocean with higher carbohydrate metabolic potential.</title>
        <authorList>
            <person name="Chen B."/>
            <person name="Zhang M."/>
            <person name="Lin D."/>
            <person name="Ye J."/>
            <person name="Tang K."/>
        </authorList>
    </citation>
    <scope>NUCLEOTIDE SEQUENCE</scope>
    <source>
        <strain evidence="10">TK19036</strain>
    </source>
</reference>
<feature type="domain" description="ABC transporter" evidence="8">
    <location>
        <begin position="374"/>
        <end position="607"/>
    </location>
</feature>
<feature type="transmembrane region" description="Helical" evidence="7">
    <location>
        <begin position="21"/>
        <end position="40"/>
    </location>
</feature>
<evidence type="ECO:0000313" key="10">
    <source>
        <dbReference type="EMBL" id="WKN37579.1"/>
    </source>
</evidence>
<dbReference type="InterPro" id="IPR039421">
    <property type="entry name" value="Type_1_exporter"/>
</dbReference>
<proteinExistence type="predicted"/>
<evidence type="ECO:0000256" key="6">
    <source>
        <dbReference type="ARBA" id="ARBA00023136"/>
    </source>
</evidence>
<feature type="transmembrane region" description="Helical" evidence="7">
    <location>
        <begin position="181"/>
        <end position="210"/>
    </location>
</feature>
<dbReference type="InterPro" id="IPR036640">
    <property type="entry name" value="ABC1_TM_sf"/>
</dbReference>
<dbReference type="SUPFAM" id="SSF52540">
    <property type="entry name" value="P-loop containing nucleoside triphosphate hydrolases"/>
    <property type="match status" value="1"/>
</dbReference>
<dbReference type="GO" id="GO:0016887">
    <property type="term" value="F:ATP hydrolysis activity"/>
    <property type="evidence" value="ECO:0007669"/>
    <property type="project" value="InterPro"/>
</dbReference>
<name>A0AA49GPL6_9BACT</name>
<dbReference type="EMBL" id="CP120682">
    <property type="protein sequence ID" value="WKN37579.1"/>
    <property type="molecule type" value="Genomic_DNA"/>
</dbReference>
<evidence type="ECO:0000256" key="4">
    <source>
        <dbReference type="ARBA" id="ARBA00022840"/>
    </source>
</evidence>
<evidence type="ECO:0000256" key="1">
    <source>
        <dbReference type="ARBA" id="ARBA00004651"/>
    </source>
</evidence>
<keyword evidence="4 10" id="KW-0067">ATP-binding</keyword>
<dbReference type="Pfam" id="PF00005">
    <property type="entry name" value="ABC_tran"/>
    <property type="match status" value="1"/>
</dbReference>
<dbReference type="PANTHER" id="PTHR43394:SF1">
    <property type="entry name" value="ATP-BINDING CASSETTE SUB-FAMILY B MEMBER 10, MITOCHONDRIAL"/>
    <property type="match status" value="1"/>
</dbReference>
<dbReference type="PROSITE" id="PS00211">
    <property type="entry name" value="ABC_TRANSPORTER_1"/>
    <property type="match status" value="1"/>
</dbReference>
<evidence type="ECO:0000256" key="7">
    <source>
        <dbReference type="SAM" id="Phobius"/>
    </source>
</evidence>
<dbReference type="GO" id="GO:0015421">
    <property type="term" value="F:ABC-type oligopeptide transporter activity"/>
    <property type="evidence" value="ECO:0007669"/>
    <property type="project" value="TreeGrafter"/>
</dbReference>
<keyword evidence="3" id="KW-0547">Nucleotide-binding</keyword>
<reference evidence="10" key="1">
    <citation type="journal article" date="2023" name="Comput. Struct. Biotechnol. J.">
        <title>Discovery of a novel marine Bacteroidetes with a rich repertoire of carbohydrate-active enzymes.</title>
        <authorList>
            <person name="Chen B."/>
            <person name="Liu G."/>
            <person name="Chen Q."/>
            <person name="Wang H."/>
            <person name="Liu L."/>
            <person name="Tang K."/>
        </authorList>
    </citation>
    <scope>NUCLEOTIDE SEQUENCE</scope>
    <source>
        <strain evidence="10">TK19036</strain>
    </source>
</reference>
<protein>
    <submittedName>
        <fullName evidence="10">ABC transporter ATP-binding protein</fullName>
    </submittedName>
</protein>
<dbReference type="PANTHER" id="PTHR43394">
    <property type="entry name" value="ATP-DEPENDENT PERMEASE MDL1, MITOCHONDRIAL"/>
    <property type="match status" value="1"/>
</dbReference>
<evidence type="ECO:0000259" key="9">
    <source>
        <dbReference type="PROSITE" id="PS50929"/>
    </source>
</evidence>
<dbReference type="InterPro" id="IPR017871">
    <property type="entry name" value="ABC_transporter-like_CS"/>
</dbReference>
<evidence type="ECO:0000259" key="8">
    <source>
        <dbReference type="PROSITE" id="PS50893"/>
    </source>
</evidence>
<evidence type="ECO:0000256" key="3">
    <source>
        <dbReference type="ARBA" id="ARBA00022741"/>
    </source>
</evidence>
<dbReference type="CDD" id="cd03251">
    <property type="entry name" value="ABCC_MsbA"/>
    <property type="match status" value="1"/>
</dbReference>
<dbReference type="InterPro" id="IPR003439">
    <property type="entry name" value="ABC_transporter-like_ATP-bd"/>
</dbReference>
<dbReference type="InterPro" id="IPR003593">
    <property type="entry name" value="AAA+_ATPase"/>
</dbReference>
<dbReference type="AlphaFoldDB" id="A0AA49GPL6"/>
<dbReference type="Pfam" id="PF00664">
    <property type="entry name" value="ABC_membrane"/>
    <property type="match status" value="1"/>
</dbReference>
<feature type="transmembrane region" description="Helical" evidence="7">
    <location>
        <begin position="91"/>
        <end position="112"/>
    </location>
</feature>
<gene>
    <name evidence="10" type="ORF">K4G66_02495</name>
</gene>
<keyword evidence="2 7" id="KW-0812">Transmembrane</keyword>
<dbReference type="FunFam" id="3.40.50.300:FF:000218">
    <property type="entry name" value="Multidrug ABC transporter ATP-binding protein"/>
    <property type="match status" value="1"/>
</dbReference>
<keyword evidence="6 7" id="KW-0472">Membrane</keyword>
<evidence type="ECO:0000256" key="2">
    <source>
        <dbReference type="ARBA" id="ARBA00022692"/>
    </source>
</evidence>
<dbReference type="PROSITE" id="PS50893">
    <property type="entry name" value="ABC_TRANSPORTER_2"/>
    <property type="match status" value="1"/>
</dbReference>
<evidence type="ECO:0000256" key="5">
    <source>
        <dbReference type="ARBA" id="ARBA00022989"/>
    </source>
</evidence>
<accession>A0AA49GPL6</accession>
<dbReference type="PROSITE" id="PS50929">
    <property type="entry name" value="ABC_TM1F"/>
    <property type="match status" value="1"/>
</dbReference>
<feature type="domain" description="ABC transmembrane type-1" evidence="9">
    <location>
        <begin position="75"/>
        <end position="340"/>
    </location>
</feature>
<sequence>MKTYLRILSFAKPYRRYVPQYLVYASLAILFGLLNLTLLIPLFEVLFNQVDEATLQEMSIAPEFSLSVDYVLRTFNYYFMQIIDARGRIGALGFVCGVIVCSVFLSDLFRYVSNLTLAKIRASVIHKLRMRVFDQVSNLHLGYFTNERKGDIISRMTNDVQEVENSVVNTLKVAFRDPATIIGYFAVLLVMSPRLTLFVLFVLVLSGVIISQINKRLKKKATQSQESLGRIVGMLDEVLSGMRIVKAFNARHLVQKSFEKEVRHYAQTNVSMARKQELASPLTEFLGVSVVALILFYGGNLVLNNQSSLSASEFITYIIIFSQMLNPARSITNALSSIQRGLASGERIFRIIDTEPEIIEKPNAQALPAFESDIRFDNISFAYEDEFVLKDINLTIEKGKTVALVGPSGGGKSTLADLLPRFYDPTEGTIYVDGVALDDYQLTALRQHMGIVTQESILFNDTIYNNITFGKPDATEEEVIQAAKIANAHDFIMETPQQYQTVVGERGSKLSGGQRQRLSIARAVLKNPAILILDEATSALDSESERLVQDALTHLMQNRTSLVIAHRLSTIQHADEIVVVQQGKIVERGTHHELVEEGGLYRKLTEMQAV</sequence>
<organism evidence="10">
    <name type="scientific">Roseihalotalea indica</name>
    <dbReference type="NCBI Taxonomy" id="2867963"/>
    <lineage>
        <taxon>Bacteria</taxon>
        <taxon>Pseudomonadati</taxon>
        <taxon>Bacteroidota</taxon>
        <taxon>Cytophagia</taxon>
        <taxon>Cytophagales</taxon>
        <taxon>Catalimonadaceae</taxon>
        <taxon>Roseihalotalea</taxon>
    </lineage>
</organism>
<dbReference type="Gene3D" id="3.40.50.300">
    <property type="entry name" value="P-loop containing nucleotide triphosphate hydrolases"/>
    <property type="match status" value="1"/>
</dbReference>
<dbReference type="SUPFAM" id="SSF90123">
    <property type="entry name" value="ABC transporter transmembrane region"/>
    <property type="match status" value="1"/>
</dbReference>
<dbReference type="Gene3D" id="1.20.1560.10">
    <property type="entry name" value="ABC transporter type 1, transmembrane domain"/>
    <property type="match status" value="1"/>
</dbReference>